<gene>
    <name evidence="2" type="ORF">HNP96_001833</name>
</gene>
<dbReference type="AlphaFoldDB" id="A0A7J9SHV5"/>
<evidence type="ECO:0000313" key="3">
    <source>
        <dbReference type="Proteomes" id="UP000590564"/>
    </source>
</evidence>
<keyword evidence="1" id="KW-1133">Transmembrane helix</keyword>
<dbReference type="RefSeq" id="WP_184232061.1">
    <property type="nucleotide sequence ID" value="NZ_JACHED010000005.1"/>
</dbReference>
<proteinExistence type="predicted"/>
<comment type="caution">
    <text evidence="2">The sequence shown here is derived from an EMBL/GenBank/DDBJ whole genome shotgun (WGS) entry which is preliminary data.</text>
</comment>
<keyword evidence="1" id="KW-0812">Transmembrane</keyword>
<dbReference type="EMBL" id="JACHED010000005">
    <property type="protein sequence ID" value="MBB6497774.1"/>
    <property type="molecule type" value="Genomic_DNA"/>
</dbReference>
<protein>
    <submittedName>
        <fullName evidence="2">Uncharacterized protein</fullName>
    </submittedName>
</protein>
<keyword evidence="1" id="KW-0472">Membrane</keyword>
<feature type="transmembrane region" description="Helical" evidence="1">
    <location>
        <begin position="40"/>
        <end position="64"/>
    </location>
</feature>
<reference evidence="2 3" key="1">
    <citation type="submission" date="2020-08" db="EMBL/GenBank/DDBJ databases">
        <title>Genomic Encyclopedia of Type Strains, Phase IV (KMG-V): Genome sequencing to study the core and pangenomes of soil and plant-associated prokaryotes.</title>
        <authorList>
            <person name="Whitman W."/>
        </authorList>
    </citation>
    <scope>NUCLEOTIDE SEQUENCE [LARGE SCALE GENOMIC DNA]</scope>
    <source>
        <strain evidence="2 3">D1</strain>
    </source>
</reference>
<feature type="transmembrane region" description="Helical" evidence="1">
    <location>
        <begin position="12"/>
        <end position="34"/>
    </location>
</feature>
<accession>A0A7J9SHV5</accession>
<evidence type="ECO:0000256" key="1">
    <source>
        <dbReference type="SAM" id="Phobius"/>
    </source>
</evidence>
<name>A0A7J9SHV5_METMI</name>
<dbReference type="Proteomes" id="UP000590564">
    <property type="component" value="Unassembled WGS sequence"/>
</dbReference>
<organism evidence="2 3">
    <name type="scientific">Methanococcus maripaludis</name>
    <name type="common">Methanococcus deltae</name>
    <dbReference type="NCBI Taxonomy" id="39152"/>
    <lineage>
        <taxon>Archaea</taxon>
        <taxon>Methanobacteriati</taxon>
        <taxon>Methanobacteriota</taxon>
        <taxon>Methanomada group</taxon>
        <taxon>Methanococci</taxon>
        <taxon>Methanococcales</taxon>
        <taxon>Methanococcaceae</taxon>
        <taxon>Methanococcus</taxon>
    </lineage>
</organism>
<sequence>MEKNWFNWSKNSLLLTILFSLAVTVFLAYLATIFDSSSTFFQNLFSSLMGIGAFVAAVFAALVIGEMIVQRTKMGEQLEEMKNQTLEMQNQRILQYSPELIAENDFKIYYHNCNEFLKEIPELKDNDLRKELGVWSKSYEKPKTYHNLILKDISEISDEGARFFKLSQLISHVENDVGIKIYNVGNGVAKQITYKWECEFDELFEFLLKDSNKKVLFPKKTIETIAYYSYGNNITSVYKNSFLKKGNYNLLLPHRSPTDFLVIPLPRDVLGLLGYFCKAEGLASINVPMYLTIDYLGIDNVLHVKKYMLECVQAHINEYVDKPIGDPNKYDPDYFAYYFEITEVKDTKETSK</sequence>
<evidence type="ECO:0000313" key="2">
    <source>
        <dbReference type="EMBL" id="MBB6497774.1"/>
    </source>
</evidence>